<dbReference type="InterPro" id="IPR005861">
    <property type="entry name" value="HisP_aminotrans"/>
</dbReference>
<keyword evidence="5 9" id="KW-0032">Aminotransferase</keyword>
<comment type="pathway">
    <text evidence="2 9">Amino-acid biosynthesis; L-histidine biosynthesis; L-histidine from 5-phospho-alpha-D-ribose 1-diphosphate: step 7/9.</text>
</comment>
<comment type="similarity">
    <text evidence="3 9">Belongs to the class-II pyridoxal-phosphate-dependent aminotransferase family. Histidinol-phosphate aminotransferase subfamily.</text>
</comment>
<evidence type="ECO:0000256" key="4">
    <source>
        <dbReference type="ARBA" id="ARBA00011738"/>
    </source>
</evidence>
<dbReference type="Gene3D" id="3.90.1150.10">
    <property type="entry name" value="Aspartate Aminotransferase, domain 1"/>
    <property type="match status" value="1"/>
</dbReference>
<dbReference type="NCBIfam" id="TIGR01141">
    <property type="entry name" value="hisC"/>
    <property type="match status" value="1"/>
</dbReference>
<evidence type="ECO:0000256" key="9">
    <source>
        <dbReference type="HAMAP-Rule" id="MF_01023"/>
    </source>
</evidence>
<dbReference type="InterPro" id="IPR004839">
    <property type="entry name" value="Aminotransferase_I/II_large"/>
</dbReference>
<protein>
    <recommendedName>
        <fullName evidence="9">Histidinol-phosphate aminotransferase</fullName>
        <ecNumber evidence="9">2.6.1.9</ecNumber>
    </recommendedName>
    <alternativeName>
        <fullName evidence="9">Imidazole acetol-phosphate transaminase</fullName>
    </alternativeName>
</protein>
<proteinExistence type="inferred from homology"/>
<dbReference type="InterPro" id="IPR015424">
    <property type="entry name" value="PyrdxlP-dep_Trfase"/>
</dbReference>
<dbReference type="PANTHER" id="PTHR43643">
    <property type="entry name" value="HISTIDINOL-PHOSPHATE AMINOTRANSFERASE 2"/>
    <property type="match status" value="1"/>
</dbReference>
<sequence length="374" mass="39867">MGCDYIALANPGVQGLQPYQPGKPVSEVARELGLEESAIVKLASNENPLGPSQRAVDAMARAVGDLARYPDGNGFALKAALSAKYGVAAECFTLGNGSNDVLELVARAYVAPGDEVIFSEHAFAVYPIVTLGVGGVPVVAPAQDWGHDLAAMAGRISDKTRVIFIANPNNPTGTWLKRDALQAFLDSVPEHIIVVLDEAYCEYVDEVEYPNGLLWLERYPNLVVTRTFSKLYGLAGLRIGYAVAGAAITNVLNRIRQPFNVNSVAMEAALAVLEDDAYLARSRQVNAEGLRQLEAGLSGLGLVWIPSIGNFITFDTGGNANGIFDRLLQRGVIVRPIAAYGMPSHLRVSVGTEAENQQFLDALSAVLKEIADGG</sequence>
<comment type="catalytic activity">
    <reaction evidence="8 9">
        <text>L-histidinol phosphate + 2-oxoglutarate = 3-(imidazol-4-yl)-2-oxopropyl phosphate + L-glutamate</text>
        <dbReference type="Rhea" id="RHEA:23744"/>
        <dbReference type="ChEBI" id="CHEBI:16810"/>
        <dbReference type="ChEBI" id="CHEBI:29985"/>
        <dbReference type="ChEBI" id="CHEBI:57766"/>
        <dbReference type="ChEBI" id="CHEBI:57980"/>
        <dbReference type="EC" id="2.6.1.9"/>
    </reaction>
</comment>
<keyword evidence="9" id="KW-0028">Amino-acid biosynthesis</keyword>
<dbReference type="RefSeq" id="WP_345199084.1">
    <property type="nucleotide sequence ID" value="NZ_BAABFL010000476.1"/>
</dbReference>
<dbReference type="InterPro" id="IPR015421">
    <property type="entry name" value="PyrdxlP-dep_Trfase_major"/>
</dbReference>
<comment type="cofactor">
    <cofactor evidence="1 9">
        <name>pyridoxal 5'-phosphate</name>
        <dbReference type="ChEBI" id="CHEBI:597326"/>
    </cofactor>
</comment>
<keyword evidence="7 9" id="KW-0663">Pyridoxal phosphate</keyword>
<dbReference type="EC" id="2.6.1.9" evidence="9"/>
<keyword evidence="9" id="KW-0368">Histidine biosynthesis</keyword>
<dbReference type="InterPro" id="IPR015422">
    <property type="entry name" value="PyrdxlP-dep_Trfase_small"/>
</dbReference>
<evidence type="ECO:0000313" key="12">
    <source>
        <dbReference type="Proteomes" id="UP001500604"/>
    </source>
</evidence>
<evidence type="ECO:0000256" key="5">
    <source>
        <dbReference type="ARBA" id="ARBA00022576"/>
    </source>
</evidence>
<feature type="domain" description="Aminotransferase class I/classII large" evidence="10">
    <location>
        <begin position="39"/>
        <end position="363"/>
    </location>
</feature>
<keyword evidence="6 9" id="KW-0808">Transferase</keyword>
<reference evidence="12" key="1">
    <citation type="journal article" date="2019" name="Int. J. Syst. Evol. Microbiol.">
        <title>The Global Catalogue of Microorganisms (GCM) 10K type strain sequencing project: providing services to taxonomists for standard genome sequencing and annotation.</title>
        <authorList>
            <consortium name="The Broad Institute Genomics Platform"/>
            <consortium name="The Broad Institute Genome Sequencing Center for Infectious Disease"/>
            <person name="Wu L."/>
            <person name="Ma J."/>
        </authorList>
    </citation>
    <scope>NUCLEOTIDE SEQUENCE [LARGE SCALE GENOMIC DNA]</scope>
    <source>
        <strain evidence="12">JCM 17805</strain>
    </source>
</reference>
<dbReference type="PANTHER" id="PTHR43643:SF3">
    <property type="entry name" value="HISTIDINOL-PHOSPHATE AMINOTRANSFERASE"/>
    <property type="match status" value="1"/>
</dbReference>
<evidence type="ECO:0000256" key="7">
    <source>
        <dbReference type="ARBA" id="ARBA00022898"/>
    </source>
</evidence>
<dbReference type="EMBL" id="BAABFL010000476">
    <property type="protein sequence ID" value="GAA4652483.1"/>
    <property type="molecule type" value="Genomic_DNA"/>
</dbReference>
<evidence type="ECO:0000259" key="10">
    <source>
        <dbReference type="Pfam" id="PF00155"/>
    </source>
</evidence>
<organism evidence="11 12">
    <name type="scientific">Kistimonas scapharcae</name>
    <dbReference type="NCBI Taxonomy" id="1036133"/>
    <lineage>
        <taxon>Bacteria</taxon>
        <taxon>Pseudomonadati</taxon>
        <taxon>Pseudomonadota</taxon>
        <taxon>Gammaproteobacteria</taxon>
        <taxon>Oceanospirillales</taxon>
        <taxon>Endozoicomonadaceae</taxon>
        <taxon>Kistimonas</taxon>
    </lineage>
</organism>
<dbReference type="Proteomes" id="UP001500604">
    <property type="component" value="Unassembled WGS sequence"/>
</dbReference>
<evidence type="ECO:0000256" key="6">
    <source>
        <dbReference type="ARBA" id="ARBA00022679"/>
    </source>
</evidence>
<accession>A0ABP8V8B8</accession>
<keyword evidence="12" id="KW-1185">Reference proteome</keyword>
<evidence type="ECO:0000256" key="3">
    <source>
        <dbReference type="ARBA" id="ARBA00007970"/>
    </source>
</evidence>
<name>A0ABP8V8B8_9GAMM</name>
<gene>
    <name evidence="9 11" type="primary">hisC</name>
    <name evidence="11" type="ORF">GCM10023116_47670</name>
</gene>
<comment type="subunit">
    <text evidence="4 9">Homodimer.</text>
</comment>
<comment type="caution">
    <text evidence="11">The sequence shown here is derived from an EMBL/GenBank/DDBJ whole genome shotgun (WGS) entry which is preliminary data.</text>
</comment>
<evidence type="ECO:0000313" key="11">
    <source>
        <dbReference type="EMBL" id="GAA4652483.1"/>
    </source>
</evidence>
<dbReference type="Pfam" id="PF00155">
    <property type="entry name" value="Aminotran_1_2"/>
    <property type="match status" value="1"/>
</dbReference>
<dbReference type="InterPro" id="IPR050106">
    <property type="entry name" value="HistidinolP_aminotransfase"/>
</dbReference>
<dbReference type="CDD" id="cd00609">
    <property type="entry name" value="AAT_like"/>
    <property type="match status" value="1"/>
</dbReference>
<evidence type="ECO:0000256" key="2">
    <source>
        <dbReference type="ARBA" id="ARBA00005011"/>
    </source>
</evidence>
<dbReference type="Gene3D" id="3.40.640.10">
    <property type="entry name" value="Type I PLP-dependent aspartate aminotransferase-like (Major domain)"/>
    <property type="match status" value="1"/>
</dbReference>
<dbReference type="HAMAP" id="MF_01023">
    <property type="entry name" value="HisC_aminotrans_2"/>
    <property type="match status" value="1"/>
</dbReference>
<dbReference type="SUPFAM" id="SSF53383">
    <property type="entry name" value="PLP-dependent transferases"/>
    <property type="match status" value="1"/>
</dbReference>
<evidence type="ECO:0000256" key="8">
    <source>
        <dbReference type="ARBA" id="ARBA00047481"/>
    </source>
</evidence>
<feature type="modified residue" description="N6-(pyridoxal phosphate)lysine" evidence="9">
    <location>
        <position position="230"/>
    </location>
</feature>
<evidence type="ECO:0000256" key="1">
    <source>
        <dbReference type="ARBA" id="ARBA00001933"/>
    </source>
</evidence>